<evidence type="ECO:0000256" key="1">
    <source>
        <dbReference type="SAM" id="Phobius"/>
    </source>
</evidence>
<name>A0ABP9WCY0_9DEIO</name>
<protein>
    <recommendedName>
        <fullName evidence="4">MFS transporter</fullName>
    </recommendedName>
</protein>
<accession>A0ABP9WCY0</accession>
<proteinExistence type="predicted"/>
<dbReference type="EMBL" id="BAABRP010000016">
    <property type="protein sequence ID" value="GAA5514340.1"/>
    <property type="molecule type" value="Genomic_DNA"/>
</dbReference>
<keyword evidence="1" id="KW-1133">Transmembrane helix</keyword>
<keyword evidence="3" id="KW-1185">Reference proteome</keyword>
<gene>
    <name evidence="2" type="ORF">Dcar01_03095</name>
</gene>
<dbReference type="RefSeq" id="WP_345466904.1">
    <property type="nucleotide sequence ID" value="NZ_BAABRP010000016.1"/>
</dbReference>
<reference evidence="2 3" key="1">
    <citation type="submission" date="2024-02" db="EMBL/GenBank/DDBJ databases">
        <title>Deinococcus carri NBRC 110142.</title>
        <authorList>
            <person name="Ichikawa N."/>
            <person name="Katano-Makiyama Y."/>
            <person name="Hidaka K."/>
        </authorList>
    </citation>
    <scope>NUCLEOTIDE SEQUENCE [LARGE SCALE GENOMIC DNA]</scope>
    <source>
        <strain evidence="2 3">NBRC 110142</strain>
    </source>
</reference>
<dbReference type="Proteomes" id="UP001401887">
    <property type="component" value="Unassembled WGS sequence"/>
</dbReference>
<keyword evidence="1" id="KW-0472">Membrane</keyword>
<evidence type="ECO:0008006" key="4">
    <source>
        <dbReference type="Google" id="ProtNLM"/>
    </source>
</evidence>
<feature type="transmembrane region" description="Helical" evidence="1">
    <location>
        <begin position="20"/>
        <end position="40"/>
    </location>
</feature>
<keyword evidence="1" id="KW-0812">Transmembrane</keyword>
<evidence type="ECO:0000313" key="3">
    <source>
        <dbReference type="Proteomes" id="UP001401887"/>
    </source>
</evidence>
<organism evidence="2 3">
    <name type="scientific">Deinococcus carri</name>
    <dbReference type="NCBI Taxonomy" id="1211323"/>
    <lineage>
        <taxon>Bacteria</taxon>
        <taxon>Thermotogati</taxon>
        <taxon>Deinococcota</taxon>
        <taxon>Deinococci</taxon>
        <taxon>Deinococcales</taxon>
        <taxon>Deinococcaceae</taxon>
        <taxon>Deinococcus</taxon>
    </lineage>
</organism>
<sequence length="61" mass="6224">MGIPLALAAVSPLVDRLPVTLWFALSAGMMALGTLAWVGVVRAERGTAHPGVPQEVTAAAD</sequence>
<comment type="caution">
    <text evidence="2">The sequence shown here is derived from an EMBL/GenBank/DDBJ whole genome shotgun (WGS) entry which is preliminary data.</text>
</comment>
<evidence type="ECO:0000313" key="2">
    <source>
        <dbReference type="EMBL" id="GAA5514340.1"/>
    </source>
</evidence>